<proteinExistence type="predicted"/>
<dbReference type="Pfam" id="PF00072">
    <property type="entry name" value="Response_reg"/>
    <property type="match status" value="1"/>
</dbReference>
<evidence type="ECO:0000256" key="3">
    <source>
        <dbReference type="ARBA" id="ARBA00012438"/>
    </source>
</evidence>
<evidence type="ECO:0000256" key="11">
    <source>
        <dbReference type="ARBA" id="ARBA00022989"/>
    </source>
</evidence>
<evidence type="ECO:0000313" key="22">
    <source>
        <dbReference type="EMBL" id="CCD30218.1"/>
    </source>
</evidence>
<dbReference type="PANTHER" id="PTHR45339:SF3">
    <property type="entry name" value="HISTIDINE KINASE"/>
    <property type="match status" value="1"/>
</dbReference>
<dbReference type="InterPro" id="IPR036890">
    <property type="entry name" value="HATPase_C_sf"/>
</dbReference>
<dbReference type="Pfam" id="PF00512">
    <property type="entry name" value="HisKA"/>
    <property type="match status" value="1"/>
</dbReference>
<gene>
    <name evidence="22" type="ORF">CAGGBEG34_580002</name>
</gene>
<dbReference type="CDD" id="cd00082">
    <property type="entry name" value="HisKA"/>
    <property type="match status" value="1"/>
</dbReference>
<evidence type="ECO:0000256" key="2">
    <source>
        <dbReference type="ARBA" id="ARBA00004370"/>
    </source>
</evidence>
<keyword evidence="10" id="KW-0067">ATP-binding</keyword>
<evidence type="ECO:0000256" key="7">
    <source>
        <dbReference type="ARBA" id="ARBA00022729"/>
    </source>
</evidence>
<keyword evidence="7 19" id="KW-0732">Signal</keyword>
<comment type="subcellular location">
    <subcellularLocation>
        <location evidence="2">Membrane</location>
    </subcellularLocation>
</comment>
<evidence type="ECO:0000256" key="17">
    <source>
        <dbReference type="PROSITE-ProRule" id="PRU00169"/>
    </source>
</evidence>
<comment type="function">
    <text evidence="15">Member of the two-component regulatory system BvgS/BvgA. Phosphorylates BvgA via a four-step phosphorelay in response to environmental signals.</text>
</comment>
<keyword evidence="9 22" id="KW-0418">Kinase</keyword>
<dbReference type="GO" id="GO:0005524">
    <property type="term" value="F:ATP binding"/>
    <property type="evidence" value="ECO:0007669"/>
    <property type="project" value="UniProtKB-KW"/>
</dbReference>
<name>G2JBR3_9BURK</name>
<dbReference type="Gene3D" id="1.10.287.130">
    <property type="match status" value="1"/>
</dbReference>
<feature type="transmembrane region" description="Helical" evidence="18">
    <location>
        <begin position="304"/>
        <end position="323"/>
    </location>
</feature>
<evidence type="ECO:0000259" key="20">
    <source>
        <dbReference type="PROSITE" id="PS50109"/>
    </source>
</evidence>
<dbReference type="PROSITE" id="PS50110">
    <property type="entry name" value="RESPONSE_REGULATORY"/>
    <property type="match status" value="1"/>
</dbReference>
<dbReference type="PRINTS" id="PR00344">
    <property type="entry name" value="BCTRLSENSOR"/>
</dbReference>
<organism evidence="22 23">
    <name type="scientific">Candidatus Glomeribacter gigasporarum BEG34</name>
    <dbReference type="NCBI Taxonomy" id="1070319"/>
    <lineage>
        <taxon>Bacteria</taxon>
        <taxon>Pseudomonadati</taxon>
        <taxon>Pseudomonadota</taxon>
        <taxon>Betaproteobacteria</taxon>
        <taxon>Burkholderiales</taxon>
        <taxon>Burkholderiaceae</taxon>
        <taxon>Candidatus Glomeribacter</taxon>
    </lineage>
</organism>
<keyword evidence="11 18" id="KW-1133">Transmembrane helix</keyword>
<feature type="domain" description="Response regulatory" evidence="21">
    <location>
        <begin position="604"/>
        <end position="724"/>
    </location>
</feature>
<dbReference type="Gene3D" id="3.40.190.10">
    <property type="entry name" value="Periplasmic binding protein-like II"/>
    <property type="match status" value="2"/>
</dbReference>
<keyword evidence="12" id="KW-0902">Two-component regulatory system</keyword>
<sequence length="889" mass="98778">MKQSKLFRNYRVVALGRFCVCLCALALNVCAHGQTLRNPASTEPPDFAPPIERETKKFTLTSLSAQDQRWLATLPPLRAGVYRALSSDRQSSDELHSLSDAYLDYFERALRLHFKRIPVESAVQAISMLRAGTLDLAASAIFDDRSDLFDFTVDYASDPLMIVVRQDALPLERKSDLAERRVAVIDDAAAQALENDVPAIRIVRAPSTYQGMYRVAHKSADAFVGNLASIDLNIRKIFGDTLSISGSTSLKQRLAFAIAKPYCRLAPILNQALEALPKKERQRIRNRWLAAHHNVNWSSVLSKLAPVALVLFAVIAALLYGYLRLRVEMRRRRRAERAKDAFLAMMSHEIRTPMNSVLGLVELLRHRQADAEQRQMLDMVHESAAALLQILDDILDFSKIEAEQLLIERRPFDLRALCDSVAGLLAGQARAKGLELRVAVAKNVAARIVGDRVRVRQILVNLLSNAIKFTESGQVCLSIAAAAGARPASQKLIFQVSDTGVGIAPDALKSLFKPFVQAGPSISRRYGGTGLGLSICQRLVKLMGGEISIESAPSRGTTVRFSVEFPMYLQPPDESANPASPLCVEAHDREQMPHPHRPPASAPRILVAEDHPVNRLLLRQQLTQLGYTCDTVENGAQALDALAQHSYALLITDCQMPEMDGYQLAEHIRANEKAIHAAQSLPILAITANTLRSEQARCLKAGINDYLLKPVQLDTLAQRIRQWIAPSGAHREPDAQDDKDLEHFSASSYGERIAAQGKPLKNALDTLIQSLKPLYRDHPAQLRALLLTLAESLRADLVRLHEQLNAPPPLDRARLRQWIHRQSGAFAIFGHTPFTAQFDTLRASAQHAPDDALRTEARALARALELFAQRLELELEHFSMRIFDHELHA</sequence>
<dbReference type="FunFam" id="3.30.565.10:FF:000010">
    <property type="entry name" value="Sensor histidine kinase RcsC"/>
    <property type="match status" value="1"/>
</dbReference>
<dbReference type="Pfam" id="PF00497">
    <property type="entry name" value="SBP_bac_3"/>
    <property type="match status" value="1"/>
</dbReference>
<evidence type="ECO:0000313" key="23">
    <source>
        <dbReference type="Proteomes" id="UP000054051"/>
    </source>
</evidence>
<dbReference type="InterPro" id="IPR001789">
    <property type="entry name" value="Sig_transdc_resp-reg_receiver"/>
</dbReference>
<keyword evidence="6 18" id="KW-0812">Transmembrane</keyword>
<dbReference type="SUPFAM" id="SSF53850">
    <property type="entry name" value="Periplasmic binding protein-like II"/>
    <property type="match status" value="1"/>
</dbReference>
<accession>G2JBR3</accession>
<feature type="chain" id="PRO_5003431689" description="Virulence sensor protein BvgS" evidence="19">
    <location>
        <begin position="27"/>
        <end position="889"/>
    </location>
</feature>
<dbReference type="EC" id="2.7.13.3" evidence="3"/>
<evidence type="ECO:0000256" key="12">
    <source>
        <dbReference type="ARBA" id="ARBA00023012"/>
    </source>
</evidence>
<reference evidence="22 23" key="1">
    <citation type="submission" date="2011-08" db="EMBL/GenBank/DDBJ databases">
        <title>The genome of the obligate endobacterium of an arbuscular mycorrhizal fungus reveals an interphylum network of nutritional interactions.</title>
        <authorList>
            <person name="Ghignone S."/>
            <person name="Salvioli A."/>
            <person name="Anca I."/>
            <person name="Lumini E."/>
            <person name="Ortu G."/>
            <person name="Petiti L."/>
            <person name="Cruveiller S."/>
            <person name="Bianciotto V."/>
            <person name="Piffanelli P."/>
            <person name="Lanfranco L."/>
            <person name="Bonfante P."/>
        </authorList>
    </citation>
    <scope>NUCLEOTIDE SEQUENCE [LARGE SCALE GENOMIC DNA]</scope>
    <source>
        <strain evidence="22 23">BEG34</strain>
    </source>
</reference>
<dbReference type="InterPro" id="IPR004358">
    <property type="entry name" value="Sig_transdc_His_kin-like_C"/>
</dbReference>
<dbReference type="FunFam" id="1.10.287.130:FF:000004">
    <property type="entry name" value="Ethylene receptor 1"/>
    <property type="match status" value="1"/>
</dbReference>
<keyword evidence="13" id="KW-0843">Virulence</keyword>
<dbReference type="SMART" id="SM00388">
    <property type="entry name" value="HisKA"/>
    <property type="match status" value="1"/>
</dbReference>
<dbReference type="InterPro" id="IPR036641">
    <property type="entry name" value="HPT_dom_sf"/>
</dbReference>
<evidence type="ECO:0000256" key="16">
    <source>
        <dbReference type="ARBA" id="ARBA00070152"/>
    </source>
</evidence>
<evidence type="ECO:0000259" key="21">
    <source>
        <dbReference type="PROSITE" id="PS50110"/>
    </source>
</evidence>
<dbReference type="GO" id="GO:0000155">
    <property type="term" value="F:phosphorelay sensor kinase activity"/>
    <property type="evidence" value="ECO:0007669"/>
    <property type="project" value="InterPro"/>
</dbReference>
<dbReference type="eggNOG" id="COG0642">
    <property type="taxonomic scope" value="Bacteria"/>
</dbReference>
<dbReference type="SUPFAM" id="SSF47226">
    <property type="entry name" value="Histidine-containing phosphotransfer domain, HPT domain"/>
    <property type="match status" value="1"/>
</dbReference>
<dbReference type="CDD" id="cd17546">
    <property type="entry name" value="REC_hyHK_CKI1_RcsC-like"/>
    <property type="match status" value="1"/>
</dbReference>
<protein>
    <recommendedName>
        <fullName evidence="16">Virulence sensor protein BvgS</fullName>
        <ecNumber evidence="3">2.7.13.3</ecNumber>
    </recommendedName>
</protein>
<dbReference type="EMBL" id="CAFB01000078">
    <property type="protein sequence ID" value="CCD30218.1"/>
    <property type="molecule type" value="Genomic_DNA"/>
</dbReference>
<evidence type="ECO:0000256" key="14">
    <source>
        <dbReference type="ARBA" id="ARBA00023136"/>
    </source>
</evidence>
<dbReference type="SMART" id="SM00448">
    <property type="entry name" value="REC"/>
    <property type="match status" value="1"/>
</dbReference>
<keyword evidence="4 17" id="KW-0597">Phosphoprotein</keyword>
<evidence type="ECO:0000256" key="1">
    <source>
        <dbReference type="ARBA" id="ARBA00000085"/>
    </source>
</evidence>
<dbReference type="Gene3D" id="3.40.50.2300">
    <property type="match status" value="1"/>
</dbReference>
<dbReference type="GO" id="GO:0005886">
    <property type="term" value="C:plasma membrane"/>
    <property type="evidence" value="ECO:0007669"/>
    <property type="project" value="UniProtKB-SubCell"/>
</dbReference>
<dbReference type="InterPro" id="IPR036097">
    <property type="entry name" value="HisK_dim/P_sf"/>
</dbReference>
<evidence type="ECO:0000256" key="9">
    <source>
        <dbReference type="ARBA" id="ARBA00022777"/>
    </source>
</evidence>
<feature type="modified residue" description="4-aspartylphosphate" evidence="17">
    <location>
        <position position="653"/>
    </location>
</feature>
<evidence type="ECO:0000256" key="10">
    <source>
        <dbReference type="ARBA" id="ARBA00022840"/>
    </source>
</evidence>
<comment type="caution">
    <text evidence="22">The sequence shown here is derived from an EMBL/GenBank/DDBJ whole genome shotgun (WGS) entry which is preliminary data.</text>
</comment>
<dbReference type="SUPFAM" id="SSF47384">
    <property type="entry name" value="Homodimeric domain of signal transducing histidine kinase"/>
    <property type="match status" value="1"/>
</dbReference>
<dbReference type="InterPro" id="IPR001638">
    <property type="entry name" value="Solute-binding_3/MltF_N"/>
</dbReference>
<dbReference type="PANTHER" id="PTHR45339">
    <property type="entry name" value="HYBRID SIGNAL TRANSDUCTION HISTIDINE KINASE J"/>
    <property type="match status" value="1"/>
</dbReference>
<dbReference type="SUPFAM" id="SSF52172">
    <property type="entry name" value="CheY-like"/>
    <property type="match status" value="1"/>
</dbReference>
<keyword evidence="14 18" id="KW-0472">Membrane</keyword>
<dbReference type="CDD" id="cd01007">
    <property type="entry name" value="PBP2_BvgS_HisK_like"/>
    <property type="match status" value="1"/>
</dbReference>
<dbReference type="CDD" id="cd16922">
    <property type="entry name" value="HATPase_EvgS-ArcB-TorS-like"/>
    <property type="match status" value="1"/>
</dbReference>
<keyword evidence="23" id="KW-1185">Reference proteome</keyword>
<dbReference type="InterPro" id="IPR011006">
    <property type="entry name" value="CheY-like_superfamily"/>
</dbReference>
<dbReference type="STRING" id="1070319.CAGGBEG34_580002"/>
<dbReference type="SUPFAM" id="SSF55874">
    <property type="entry name" value="ATPase domain of HSP90 chaperone/DNA topoisomerase II/histidine kinase"/>
    <property type="match status" value="1"/>
</dbReference>
<keyword evidence="8" id="KW-0547">Nucleotide-binding</keyword>
<evidence type="ECO:0000256" key="8">
    <source>
        <dbReference type="ARBA" id="ARBA00022741"/>
    </source>
</evidence>
<keyword evidence="5 22" id="KW-0808">Transferase</keyword>
<dbReference type="AlphaFoldDB" id="G2JBR3"/>
<dbReference type="SMART" id="SM00062">
    <property type="entry name" value="PBPb"/>
    <property type="match status" value="1"/>
</dbReference>
<dbReference type="Pfam" id="PF02518">
    <property type="entry name" value="HATPase_c"/>
    <property type="match status" value="1"/>
</dbReference>
<feature type="signal peptide" evidence="19">
    <location>
        <begin position="1"/>
        <end position="26"/>
    </location>
</feature>
<dbReference type="InterPro" id="IPR003661">
    <property type="entry name" value="HisK_dim/P_dom"/>
</dbReference>
<evidence type="ECO:0000256" key="6">
    <source>
        <dbReference type="ARBA" id="ARBA00022692"/>
    </source>
</evidence>
<comment type="catalytic activity">
    <reaction evidence="1">
        <text>ATP + protein L-histidine = ADP + protein N-phospho-L-histidine.</text>
        <dbReference type="EC" id="2.7.13.3"/>
    </reaction>
</comment>
<dbReference type="OrthoDB" id="9796305at2"/>
<dbReference type="Proteomes" id="UP000054051">
    <property type="component" value="Unassembled WGS sequence"/>
</dbReference>
<evidence type="ECO:0000256" key="4">
    <source>
        <dbReference type="ARBA" id="ARBA00022553"/>
    </source>
</evidence>
<evidence type="ECO:0000256" key="18">
    <source>
        <dbReference type="SAM" id="Phobius"/>
    </source>
</evidence>
<evidence type="ECO:0000256" key="13">
    <source>
        <dbReference type="ARBA" id="ARBA00023026"/>
    </source>
</evidence>
<evidence type="ECO:0000256" key="15">
    <source>
        <dbReference type="ARBA" id="ARBA00058004"/>
    </source>
</evidence>
<dbReference type="RefSeq" id="WP_006683269.1">
    <property type="nucleotide sequence ID" value="NZ_CAFB01000078.1"/>
</dbReference>
<dbReference type="Gene3D" id="3.30.565.10">
    <property type="entry name" value="Histidine kinase-like ATPase, C-terminal domain"/>
    <property type="match status" value="1"/>
</dbReference>
<feature type="domain" description="Histidine kinase" evidence="20">
    <location>
        <begin position="345"/>
        <end position="567"/>
    </location>
</feature>
<evidence type="ECO:0000256" key="5">
    <source>
        <dbReference type="ARBA" id="ARBA00022679"/>
    </source>
</evidence>
<evidence type="ECO:0000256" key="19">
    <source>
        <dbReference type="SAM" id="SignalP"/>
    </source>
</evidence>
<dbReference type="PROSITE" id="PS50109">
    <property type="entry name" value="HIS_KIN"/>
    <property type="match status" value="1"/>
</dbReference>
<dbReference type="InterPro" id="IPR005467">
    <property type="entry name" value="His_kinase_dom"/>
</dbReference>
<dbReference type="InterPro" id="IPR003594">
    <property type="entry name" value="HATPase_dom"/>
</dbReference>
<dbReference type="SMART" id="SM00387">
    <property type="entry name" value="HATPase_c"/>
    <property type="match status" value="1"/>
</dbReference>